<keyword evidence="3 6" id="KW-0812">Transmembrane</keyword>
<gene>
    <name evidence="9" type="ORF">SAMN05216490_3922</name>
</gene>
<evidence type="ECO:0000256" key="6">
    <source>
        <dbReference type="SAM" id="Phobius"/>
    </source>
</evidence>
<dbReference type="InterPro" id="IPR025857">
    <property type="entry name" value="MacB_PCD"/>
</dbReference>
<organism evidence="9 10">
    <name type="scientific">Mucilaginibacter mallensis</name>
    <dbReference type="NCBI Taxonomy" id="652787"/>
    <lineage>
        <taxon>Bacteria</taxon>
        <taxon>Pseudomonadati</taxon>
        <taxon>Bacteroidota</taxon>
        <taxon>Sphingobacteriia</taxon>
        <taxon>Sphingobacteriales</taxon>
        <taxon>Sphingobacteriaceae</taxon>
        <taxon>Mucilaginibacter</taxon>
    </lineage>
</organism>
<feature type="transmembrane region" description="Helical" evidence="6">
    <location>
        <begin position="729"/>
        <end position="749"/>
    </location>
</feature>
<keyword evidence="4 6" id="KW-1133">Transmembrane helix</keyword>
<dbReference type="GO" id="GO:0005886">
    <property type="term" value="C:plasma membrane"/>
    <property type="evidence" value="ECO:0007669"/>
    <property type="project" value="UniProtKB-SubCell"/>
</dbReference>
<keyword evidence="5 6" id="KW-0472">Membrane</keyword>
<dbReference type="OrthoDB" id="1451596at2"/>
<feature type="domain" description="ABC3 transporter permease C-terminal" evidence="7">
    <location>
        <begin position="292"/>
        <end position="406"/>
    </location>
</feature>
<evidence type="ECO:0000256" key="1">
    <source>
        <dbReference type="ARBA" id="ARBA00004651"/>
    </source>
</evidence>
<dbReference type="EMBL" id="LT629740">
    <property type="protein sequence ID" value="SDT53440.1"/>
    <property type="molecule type" value="Genomic_DNA"/>
</dbReference>
<feature type="transmembrane region" description="Helical" evidence="6">
    <location>
        <begin position="677"/>
        <end position="701"/>
    </location>
</feature>
<feature type="transmembrane region" description="Helical" evidence="6">
    <location>
        <begin position="286"/>
        <end position="308"/>
    </location>
</feature>
<evidence type="ECO:0000256" key="5">
    <source>
        <dbReference type="ARBA" id="ARBA00023136"/>
    </source>
</evidence>
<dbReference type="GO" id="GO:0022857">
    <property type="term" value="F:transmembrane transporter activity"/>
    <property type="evidence" value="ECO:0007669"/>
    <property type="project" value="TreeGrafter"/>
</dbReference>
<feature type="transmembrane region" description="Helical" evidence="6">
    <location>
        <begin position="761"/>
        <end position="783"/>
    </location>
</feature>
<name>A0A1H2B576_MUCMA</name>
<dbReference type="Pfam" id="PF02687">
    <property type="entry name" value="FtsX"/>
    <property type="match status" value="2"/>
</dbReference>
<evidence type="ECO:0000313" key="9">
    <source>
        <dbReference type="EMBL" id="SDT53440.1"/>
    </source>
</evidence>
<evidence type="ECO:0000256" key="3">
    <source>
        <dbReference type="ARBA" id="ARBA00022692"/>
    </source>
</evidence>
<dbReference type="Pfam" id="PF12704">
    <property type="entry name" value="MacB_PCD"/>
    <property type="match status" value="2"/>
</dbReference>
<dbReference type="RefSeq" id="WP_091376894.1">
    <property type="nucleotide sequence ID" value="NZ_LT629740.1"/>
</dbReference>
<comment type="subcellular location">
    <subcellularLocation>
        <location evidence="1">Cell membrane</location>
        <topology evidence="1">Multi-pass membrane protein</topology>
    </subcellularLocation>
</comment>
<evidence type="ECO:0000256" key="4">
    <source>
        <dbReference type="ARBA" id="ARBA00022989"/>
    </source>
</evidence>
<evidence type="ECO:0000259" key="7">
    <source>
        <dbReference type="Pfam" id="PF02687"/>
    </source>
</evidence>
<dbReference type="AlphaFoldDB" id="A0A1H2B576"/>
<feature type="domain" description="MacB-like periplasmic core" evidence="8">
    <location>
        <begin position="430"/>
        <end position="609"/>
    </location>
</feature>
<feature type="transmembrane region" description="Helical" evidence="6">
    <location>
        <begin position="21"/>
        <end position="42"/>
    </location>
</feature>
<evidence type="ECO:0000259" key="8">
    <source>
        <dbReference type="Pfam" id="PF12704"/>
    </source>
</evidence>
<proteinExistence type="predicted"/>
<reference evidence="9 10" key="1">
    <citation type="submission" date="2016-10" db="EMBL/GenBank/DDBJ databases">
        <authorList>
            <person name="de Groot N.N."/>
        </authorList>
    </citation>
    <scope>NUCLEOTIDE SEQUENCE [LARGE SCALE GENOMIC DNA]</scope>
    <source>
        <strain evidence="9 10">MP1X4</strain>
    </source>
</reference>
<dbReference type="InterPro" id="IPR003838">
    <property type="entry name" value="ABC3_permease_C"/>
</dbReference>
<feature type="transmembrane region" description="Helical" evidence="6">
    <location>
        <begin position="380"/>
        <end position="405"/>
    </location>
</feature>
<sequence>MLKNYIKTAFRSLLKNKGFTFINVLGLALGLATCLLIVFYVFDELSYDRYNTKADRIYRVNTDMKYGGNISSFAIAPPPLAAAIRTNFPEIEATTRLIKSLDTRIRKGNENVIEDKVAYADPSVFAVFTLPMLSGDPKTALVEPNTIVISELAARKYFGSTNVVGKYLHLVGENRDYKITGVIRNMPTQSHFNFDYFISMAAIPSSKEQNWNSIVYSTYILFKQSGNHENFVSKLNKLFYQNFGATNYATLTKSGNYLKLNLTSLKDIHLQSNRQYELGTNSSITYVYIFGAIALFVLLIACINFMNLSTARSANRAREVGVRKVLGSSRKSLIAQFISESLLVTLFATIIAVLAAWALLPLFNQISGKQLTLSAQLLGWLIPSLLVMIVVVGVLAGSYPAFYLSGFKPINVLKGKLSIGFKGSNFRNFLVVLQFSISIFLIIGTLVIYNQLNYIQHKDLGFNRSQVLVIKYVDVLDNAKTLKQEIKQLPGVANATLSSFIPTGSLRAPDAVFTNKTPDGKSALFTEIWPVDEDYLNTMGMKLATGRNFSSELISDSSTVIINETAARMLGFAKDPLNKKLYKVDGPSKSIKEYSVIGVVKDFNFSSLRNNITPVVMLLGNNTGALSVKIDAKNMTPYVAKIENSWNSVSPNQHFQYSFMDADFDAAYRFEQRTGKLFLSFTVFALIIACLGLFGLAAYAAEQRNKEIGIRKVLGANLSTVIALLSKDFIKLVLISIAIATPLAWMAMHKWLEGFAYRQNIQWWVLIVTGLGAILIAFITISFQAIKAALVNPVESLRSE</sequence>
<evidence type="ECO:0000313" key="10">
    <source>
        <dbReference type="Proteomes" id="UP000199679"/>
    </source>
</evidence>
<dbReference type="InterPro" id="IPR050250">
    <property type="entry name" value="Macrolide_Exporter_MacB"/>
</dbReference>
<dbReference type="Proteomes" id="UP000199679">
    <property type="component" value="Chromosome I"/>
</dbReference>
<keyword evidence="2" id="KW-1003">Cell membrane</keyword>
<keyword evidence="10" id="KW-1185">Reference proteome</keyword>
<feature type="domain" description="MacB-like periplasmic core" evidence="8">
    <location>
        <begin position="20"/>
        <end position="226"/>
    </location>
</feature>
<dbReference type="STRING" id="652787.SAMN05216490_3922"/>
<evidence type="ECO:0000256" key="2">
    <source>
        <dbReference type="ARBA" id="ARBA00022475"/>
    </source>
</evidence>
<dbReference type="PANTHER" id="PTHR30572">
    <property type="entry name" value="MEMBRANE COMPONENT OF TRANSPORTER-RELATED"/>
    <property type="match status" value="1"/>
</dbReference>
<feature type="transmembrane region" description="Helical" evidence="6">
    <location>
        <begin position="426"/>
        <end position="449"/>
    </location>
</feature>
<feature type="domain" description="ABC3 transporter permease C-terminal" evidence="7">
    <location>
        <begin position="680"/>
        <end position="789"/>
    </location>
</feature>
<protein>
    <submittedName>
        <fullName evidence="9">Putative ABC transport system permease protein</fullName>
    </submittedName>
</protein>
<feature type="transmembrane region" description="Helical" evidence="6">
    <location>
        <begin position="333"/>
        <end position="360"/>
    </location>
</feature>
<accession>A0A1H2B576</accession>
<dbReference type="PANTHER" id="PTHR30572:SF18">
    <property type="entry name" value="ABC-TYPE MACROLIDE FAMILY EXPORT SYSTEM PERMEASE COMPONENT 2"/>
    <property type="match status" value="1"/>
</dbReference>